<dbReference type="EMBL" id="BFAD01000010">
    <property type="protein sequence ID" value="GBE87296.1"/>
    <property type="molecule type" value="Genomic_DNA"/>
</dbReference>
<evidence type="ECO:0000313" key="2">
    <source>
        <dbReference type="EMBL" id="GBE87296.1"/>
    </source>
</evidence>
<feature type="region of interest" description="Disordered" evidence="1">
    <location>
        <begin position="221"/>
        <end position="247"/>
    </location>
</feature>
<gene>
    <name evidence="2" type="ORF">SCP_1005440</name>
</gene>
<name>A0A401GYP9_9APHY</name>
<dbReference type="GeneID" id="38784213"/>
<dbReference type="InParanoid" id="A0A401GYP9"/>
<dbReference type="PANTHER" id="PTHR28027:SF1">
    <property type="entry name" value="CAMP INDEPENDENT REGULATORY PROTEIN (AFU_ORTHOLOGUE AFUA_3G09640)"/>
    <property type="match status" value="1"/>
</dbReference>
<dbReference type="GO" id="GO:0003677">
    <property type="term" value="F:DNA binding"/>
    <property type="evidence" value="ECO:0007669"/>
    <property type="project" value="TreeGrafter"/>
</dbReference>
<proteinExistence type="predicted"/>
<dbReference type="Pfam" id="PF09729">
    <property type="entry name" value="Gti1_Pac2"/>
    <property type="match status" value="1"/>
</dbReference>
<keyword evidence="3" id="KW-1185">Reference proteome</keyword>
<evidence type="ECO:0000313" key="3">
    <source>
        <dbReference type="Proteomes" id="UP000287166"/>
    </source>
</evidence>
<organism evidence="2 3">
    <name type="scientific">Sparassis crispa</name>
    <dbReference type="NCBI Taxonomy" id="139825"/>
    <lineage>
        <taxon>Eukaryota</taxon>
        <taxon>Fungi</taxon>
        <taxon>Dikarya</taxon>
        <taxon>Basidiomycota</taxon>
        <taxon>Agaricomycotina</taxon>
        <taxon>Agaricomycetes</taxon>
        <taxon>Polyporales</taxon>
        <taxon>Sparassidaceae</taxon>
        <taxon>Sparassis</taxon>
    </lineage>
</organism>
<dbReference type="AlphaFoldDB" id="A0A401GYP9"/>
<feature type="compositionally biased region" description="Basic and acidic residues" evidence="1">
    <location>
        <begin position="319"/>
        <end position="329"/>
    </location>
</feature>
<accession>A0A401GYP9</accession>
<protein>
    <submittedName>
        <fullName evidence="2">cAMP-independent regulatory protein</fullName>
    </submittedName>
</protein>
<comment type="caution">
    <text evidence="2">The sequence shown here is derived from an EMBL/GenBank/DDBJ whole genome shotgun (WGS) entry which is preliminary data.</text>
</comment>
<reference evidence="2 3" key="1">
    <citation type="journal article" date="2018" name="Sci. Rep.">
        <title>Genome sequence of the cauliflower mushroom Sparassis crispa (Hanabiratake) and its association with beneficial usage.</title>
        <authorList>
            <person name="Kiyama R."/>
            <person name="Furutani Y."/>
            <person name="Kawaguchi K."/>
            <person name="Nakanishi T."/>
        </authorList>
    </citation>
    <scope>NUCLEOTIDE SEQUENCE [LARGE SCALE GENOMIC DNA]</scope>
</reference>
<sequence>MERQSCVCLARHGHQSHCNTLDSQLLTGTYWSLIDSFEKWPSFSVADLVRRTSGRLLGFPRPGTYTDFDRSITVQRANLPEFTIRDFRCRPDAQFRCPWVPHSQRILCLCDLVSSTMQTAAHATIPALHLRDARDAHIVFEAVRLNVLPLITRRLTANERDQLKSGNVFVWEEAEHKQGGLERWTDGRRWSQSRMRGDYLFYEEKIETTPEEKAAKAARRARRTLDPFGYQPTPTRQDRPSKPDGLTKQTYSTHVYMPGSEPRKWHVVAYFTGDDYTTLPVVEDYEYLRNVRVPEGIYTSAKGNLGRVGRVLGGASGHEGLHHSDDHPEWMPASWSMSPSLSPGTDRPYSSNSSTSSSSSSSPSADSSTYTLSRHSSSDGSVNCLPRLSNVVPVFHLAPPVPQKRTLSSGPSGMSTAGYHSLTAEDRRALNSFRIVL</sequence>
<feature type="compositionally biased region" description="Low complexity" evidence="1">
    <location>
        <begin position="350"/>
        <end position="375"/>
    </location>
</feature>
<dbReference type="Proteomes" id="UP000287166">
    <property type="component" value="Unassembled WGS sequence"/>
</dbReference>
<feature type="region of interest" description="Disordered" evidence="1">
    <location>
        <begin position="401"/>
        <end position="420"/>
    </location>
</feature>
<dbReference type="OrthoDB" id="5572844at2759"/>
<dbReference type="InterPro" id="IPR018608">
    <property type="entry name" value="Gti1/Pac2"/>
</dbReference>
<feature type="region of interest" description="Disordered" evidence="1">
    <location>
        <begin position="316"/>
        <end position="381"/>
    </location>
</feature>
<evidence type="ECO:0000256" key="1">
    <source>
        <dbReference type="SAM" id="MobiDB-lite"/>
    </source>
</evidence>
<feature type="compositionally biased region" description="Polar residues" evidence="1">
    <location>
        <begin position="405"/>
        <end position="415"/>
    </location>
</feature>
<dbReference type="RefSeq" id="XP_027618209.1">
    <property type="nucleotide sequence ID" value="XM_027762408.1"/>
</dbReference>
<dbReference type="PANTHER" id="PTHR28027">
    <property type="entry name" value="TRANSCRIPTIONAL REGULATOR MIT1"/>
    <property type="match status" value="1"/>
</dbReference>